<dbReference type="Gene3D" id="3.30.1370.110">
    <property type="match status" value="1"/>
</dbReference>
<feature type="repeat" description="PPR" evidence="3">
    <location>
        <begin position="256"/>
        <end position="290"/>
    </location>
</feature>
<evidence type="ECO:0000256" key="1">
    <source>
        <dbReference type="ARBA" id="ARBA00007626"/>
    </source>
</evidence>
<evidence type="ECO:0000313" key="5">
    <source>
        <dbReference type="EMBL" id="EXB24044.1"/>
    </source>
</evidence>
<accession>W9QLA9</accession>
<protein>
    <recommendedName>
        <fullName evidence="4">Smr domain-containing protein</fullName>
    </recommendedName>
</protein>
<dbReference type="Proteomes" id="UP000030645">
    <property type="component" value="Unassembled WGS sequence"/>
</dbReference>
<dbReference type="eggNOG" id="KOG4197">
    <property type="taxonomic scope" value="Eukaryota"/>
</dbReference>
<dbReference type="InterPro" id="IPR002885">
    <property type="entry name" value="PPR_rpt"/>
</dbReference>
<feature type="domain" description="Smr" evidence="4">
    <location>
        <begin position="426"/>
        <end position="516"/>
    </location>
</feature>
<dbReference type="NCBIfam" id="TIGR00756">
    <property type="entry name" value="PPR"/>
    <property type="match status" value="1"/>
</dbReference>
<keyword evidence="6" id="KW-1185">Reference proteome</keyword>
<evidence type="ECO:0000259" key="4">
    <source>
        <dbReference type="PROSITE" id="PS50828"/>
    </source>
</evidence>
<dbReference type="Gene3D" id="1.25.40.10">
    <property type="entry name" value="Tetratricopeptide repeat domain"/>
    <property type="match status" value="1"/>
</dbReference>
<dbReference type="PROSITE" id="PS51375">
    <property type="entry name" value="PPR"/>
    <property type="match status" value="2"/>
</dbReference>
<gene>
    <name evidence="5" type="ORF">L484_006076</name>
</gene>
<name>W9QLA9_9ROSA</name>
<keyword evidence="2" id="KW-0677">Repeat</keyword>
<proteinExistence type="inferred from homology"/>
<dbReference type="STRING" id="981085.W9QLA9"/>
<feature type="repeat" description="PPR" evidence="3">
    <location>
        <begin position="291"/>
        <end position="325"/>
    </location>
</feature>
<dbReference type="InterPro" id="IPR002625">
    <property type="entry name" value="Smr_dom"/>
</dbReference>
<dbReference type="SUPFAM" id="SSF160443">
    <property type="entry name" value="SMR domain-like"/>
    <property type="match status" value="1"/>
</dbReference>
<organism evidence="5 6">
    <name type="scientific">Morus notabilis</name>
    <dbReference type="NCBI Taxonomy" id="981085"/>
    <lineage>
        <taxon>Eukaryota</taxon>
        <taxon>Viridiplantae</taxon>
        <taxon>Streptophyta</taxon>
        <taxon>Embryophyta</taxon>
        <taxon>Tracheophyta</taxon>
        <taxon>Spermatophyta</taxon>
        <taxon>Magnoliopsida</taxon>
        <taxon>eudicotyledons</taxon>
        <taxon>Gunneridae</taxon>
        <taxon>Pentapetalae</taxon>
        <taxon>rosids</taxon>
        <taxon>fabids</taxon>
        <taxon>Rosales</taxon>
        <taxon>Moraceae</taxon>
        <taxon>Moreae</taxon>
        <taxon>Morus</taxon>
    </lineage>
</organism>
<evidence type="ECO:0000256" key="2">
    <source>
        <dbReference type="ARBA" id="ARBA00022737"/>
    </source>
</evidence>
<dbReference type="PANTHER" id="PTHR47447:SF15">
    <property type="entry name" value="OS02G0120000 PROTEIN"/>
    <property type="match status" value="1"/>
</dbReference>
<dbReference type="SMART" id="SM00463">
    <property type="entry name" value="SMR"/>
    <property type="match status" value="1"/>
</dbReference>
<dbReference type="InterPro" id="IPR036063">
    <property type="entry name" value="Smr_dom_sf"/>
</dbReference>
<comment type="similarity">
    <text evidence="1">Belongs to the PPR family. P subfamily.</text>
</comment>
<dbReference type="PROSITE" id="PS50828">
    <property type="entry name" value="SMR"/>
    <property type="match status" value="1"/>
</dbReference>
<dbReference type="EMBL" id="KE343328">
    <property type="protein sequence ID" value="EXB24044.1"/>
    <property type="molecule type" value="Genomic_DNA"/>
</dbReference>
<evidence type="ECO:0000313" key="6">
    <source>
        <dbReference type="Proteomes" id="UP000030645"/>
    </source>
</evidence>
<dbReference type="AlphaFoldDB" id="W9QLA9"/>
<sequence length="517" mass="57877">MFSLVVKYKTIRIMLSMVAQFDLELDQMDVKTTFLHGELEERIFMEHLEGVESSAEAEGRQNQIQDNQPNHLTADTQPCFVSQMICGLSPTRSAAASSSIQCALTKQGHRFLSTLSINAGNASAANKLIGKFVASSPKSISLNALSHLLSPDTTHTHLTSHSLHLYSKIREASWFVYSPKLVAALAALLDKQGRYSEAEALIAEAVSKLGHRQRELAVFYCSLVESHSKQSSKHGFDSSYAYLYQLLRDSSSAYVKCRAFETMVGALCTMDRPCEAESLMEEMRHKGLKPSVFEFRSLVYGYGRLGLWEDMLRTVNQMEIEGLVIDTICSNMVLSSYGAHNELQQMVLWLQKMRTSSIPFSIRTYNSVLNWCPTITAMLQDLKDIPLSMYELNATLRGDEGLLVMELVGSSVLEEVLVWDSLEVKLDLHGMHLGSAYLIMLEWMEEMTRRFNDGNHGIPAEVVVVCGSGKHSNVRGVSPVKILVKEMMVQMKSPMKIDRKNAGCFLAKGKTVRDWLC</sequence>
<dbReference type="Pfam" id="PF07727">
    <property type="entry name" value="RVT_2"/>
    <property type="match status" value="1"/>
</dbReference>
<evidence type="ECO:0000256" key="3">
    <source>
        <dbReference type="PROSITE-ProRule" id="PRU00708"/>
    </source>
</evidence>
<dbReference type="InterPro" id="IPR013103">
    <property type="entry name" value="RVT_2"/>
</dbReference>
<reference evidence="6" key="1">
    <citation type="submission" date="2013-01" db="EMBL/GenBank/DDBJ databases">
        <title>Draft Genome Sequence of a Mulberry Tree, Morus notabilis C.K. Schneid.</title>
        <authorList>
            <person name="He N."/>
            <person name="Zhao S."/>
        </authorList>
    </citation>
    <scope>NUCLEOTIDE SEQUENCE</scope>
</reference>
<dbReference type="PANTHER" id="PTHR47447">
    <property type="entry name" value="OS03G0856100 PROTEIN"/>
    <property type="match status" value="1"/>
</dbReference>
<dbReference type="InterPro" id="IPR011990">
    <property type="entry name" value="TPR-like_helical_dom_sf"/>
</dbReference>